<keyword evidence="7" id="KW-1185">Reference proteome</keyword>
<feature type="compositionally biased region" description="Polar residues" evidence="4">
    <location>
        <begin position="208"/>
        <end position="218"/>
    </location>
</feature>
<dbReference type="EMBL" id="BQKI01000084">
    <property type="protein sequence ID" value="GJN33048.1"/>
    <property type="molecule type" value="Genomic_DNA"/>
</dbReference>
<dbReference type="PROSITE" id="PS50081">
    <property type="entry name" value="ZF_DAG_PE_2"/>
    <property type="match status" value="1"/>
</dbReference>
<dbReference type="InterPro" id="IPR046349">
    <property type="entry name" value="C1-like_sf"/>
</dbReference>
<evidence type="ECO:0000313" key="6">
    <source>
        <dbReference type="EMBL" id="GJN33048.1"/>
    </source>
</evidence>
<feature type="compositionally biased region" description="Low complexity" evidence="4">
    <location>
        <begin position="192"/>
        <end position="207"/>
    </location>
</feature>
<organism evidence="6 7">
    <name type="scientific">Eleusine coracana subsp. coracana</name>
    <dbReference type="NCBI Taxonomy" id="191504"/>
    <lineage>
        <taxon>Eukaryota</taxon>
        <taxon>Viridiplantae</taxon>
        <taxon>Streptophyta</taxon>
        <taxon>Embryophyta</taxon>
        <taxon>Tracheophyta</taxon>
        <taxon>Spermatophyta</taxon>
        <taxon>Magnoliopsida</taxon>
        <taxon>Liliopsida</taxon>
        <taxon>Poales</taxon>
        <taxon>Poaceae</taxon>
        <taxon>PACMAD clade</taxon>
        <taxon>Chloridoideae</taxon>
        <taxon>Cynodonteae</taxon>
        <taxon>Eleusininae</taxon>
        <taxon>Eleusine</taxon>
    </lineage>
</organism>
<name>A0AAV5FDU8_ELECO</name>
<gene>
    <name evidence="6" type="primary">gb21605</name>
    <name evidence="6" type="ORF">PR202_gb21605</name>
</gene>
<dbReference type="AlphaFoldDB" id="A0AAV5FDU8"/>
<feature type="region of interest" description="Disordered" evidence="4">
    <location>
        <begin position="174"/>
        <end position="220"/>
    </location>
</feature>
<evidence type="ECO:0000256" key="2">
    <source>
        <dbReference type="ARBA" id="ARBA00022737"/>
    </source>
</evidence>
<dbReference type="SUPFAM" id="SSF57889">
    <property type="entry name" value="Cysteine-rich domain"/>
    <property type="match status" value="1"/>
</dbReference>
<comment type="caution">
    <text evidence="6">The sequence shown here is derived from an EMBL/GenBank/DDBJ whole genome shotgun (WGS) entry which is preliminary data.</text>
</comment>
<dbReference type="GO" id="GO:0046872">
    <property type="term" value="F:metal ion binding"/>
    <property type="evidence" value="ECO:0007669"/>
    <property type="project" value="UniProtKB-KW"/>
</dbReference>
<reference evidence="6" key="2">
    <citation type="submission" date="2021-12" db="EMBL/GenBank/DDBJ databases">
        <title>Resequencing data analysis of finger millet.</title>
        <authorList>
            <person name="Hatakeyama M."/>
            <person name="Aluri S."/>
            <person name="Balachadran M.T."/>
            <person name="Sivarajan S.R."/>
            <person name="Poveda L."/>
            <person name="Shimizu-Inatsugi R."/>
            <person name="Schlapbach R."/>
            <person name="Sreeman S.M."/>
            <person name="Shimizu K.K."/>
        </authorList>
    </citation>
    <scope>NUCLEOTIDE SEQUENCE</scope>
</reference>
<evidence type="ECO:0000256" key="4">
    <source>
        <dbReference type="SAM" id="MobiDB-lite"/>
    </source>
</evidence>
<dbReference type="Proteomes" id="UP001054889">
    <property type="component" value="Unassembled WGS sequence"/>
</dbReference>
<protein>
    <recommendedName>
        <fullName evidence="5">Phorbol-ester/DAG-type domain-containing protein</fullName>
    </recommendedName>
</protein>
<sequence>MASSQQSHFADPHKLSRVEYSGRVGHTCNICGLELAGIAGYRCKACDFDVHEVCADHFTETAFFFAHPWHPLKLSRIPPTSSDSATRWYCDMCMEIFPPGSFAYRCVGCMFDVHPLCTMVPQTIRSPLHPEHDLNMVPSPGGCRVCSEVLPIWHYVCGGSCLFKVHVSCVTGEEPSGAEQGSAGQGNSSSHQPQTQPEPEPQQGTTTADQTTSGSQSIVVIKRSRRTTRVAKFILKQAFSIALDAATGGLGSPLIEILAQALG</sequence>
<dbReference type="Pfam" id="PF03107">
    <property type="entry name" value="C1_2"/>
    <property type="match status" value="2"/>
</dbReference>
<evidence type="ECO:0000256" key="3">
    <source>
        <dbReference type="ARBA" id="ARBA00022833"/>
    </source>
</evidence>
<dbReference type="InterPro" id="IPR004146">
    <property type="entry name" value="DC1"/>
</dbReference>
<keyword evidence="1" id="KW-0479">Metal-binding</keyword>
<keyword evidence="2" id="KW-0677">Repeat</keyword>
<accession>A0AAV5FDU8</accession>
<proteinExistence type="predicted"/>
<dbReference type="InterPro" id="IPR002219">
    <property type="entry name" value="PKC_DAG/PE"/>
</dbReference>
<dbReference type="PANTHER" id="PTHR47841:SF2">
    <property type="entry name" value="OS07G0609800 PROTEIN"/>
    <property type="match status" value="1"/>
</dbReference>
<evidence type="ECO:0000256" key="1">
    <source>
        <dbReference type="ARBA" id="ARBA00022723"/>
    </source>
</evidence>
<evidence type="ECO:0000259" key="5">
    <source>
        <dbReference type="PROSITE" id="PS50081"/>
    </source>
</evidence>
<reference evidence="6" key="1">
    <citation type="journal article" date="2018" name="DNA Res.">
        <title>Multiple hybrid de novo genome assembly of finger millet, an orphan allotetraploid crop.</title>
        <authorList>
            <person name="Hatakeyama M."/>
            <person name="Aluri S."/>
            <person name="Balachadran M.T."/>
            <person name="Sivarajan S.R."/>
            <person name="Patrignani A."/>
            <person name="Gruter S."/>
            <person name="Poveda L."/>
            <person name="Shimizu-Inatsugi R."/>
            <person name="Baeten J."/>
            <person name="Francoijs K.J."/>
            <person name="Nataraja K.N."/>
            <person name="Reddy Y.A.N."/>
            <person name="Phadnis S."/>
            <person name="Ravikumar R.L."/>
            <person name="Schlapbach R."/>
            <person name="Sreeman S.M."/>
            <person name="Shimizu K.K."/>
        </authorList>
    </citation>
    <scope>NUCLEOTIDE SEQUENCE</scope>
</reference>
<feature type="domain" description="Phorbol-ester/DAG-type" evidence="5">
    <location>
        <begin position="12"/>
        <end position="62"/>
    </location>
</feature>
<dbReference type="PANTHER" id="PTHR47841">
    <property type="entry name" value="DIACYLGLYCEROL KINASE THETA-LIKE-RELATED"/>
    <property type="match status" value="1"/>
</dbReference>
<keyword evidence="3" id="KW-0862">Zinc</keyword>
<evidence type="ECO:0000313" key="7">
    <source>
        <dbReference type="Proteomes" id="UP001054889"/>
    </source>
</evidence>
<dbReference type="Gene3D" id="3.30.60.20">
    <property type="match status" value="1"/>
</dbReference>